<dbReference type="AlphaFoldDB" id="A0A251RTL0"/>
<feature type="region of interest" description="Disordered" evidence="5">
    <location>
        <begin position="72"/>
        <end position="102"/>
    </location>
</feature>
<evidence type="ECO:0000313" key="8">
    <source>
        <dbReference type="EMBL" id="OTF87204.1"/>
    </source>
</evidence>
<dbReference type="EMBL" id="CM007906">
    <property type="protein sequence ID" value="OTF87204.1"/>
    <property type="molecule type" value="Genomic_DNA"/>
</dbReference>
<feature type="domain" description="RING-type" evidence="6">
    <location>
        <begin position="148"/>
        <end position="189"/>
    </location>
</feature>
<dbReference type="SMART" id="SM00184">
    <property type="entry name" value="RING"/>
    <property type="match status" value="1"/>
</dbReference>
<dbReference type="InterPro" id="IPR013083">
    <property type="entry name" value="Znf_RING/FYVE/PHD"/>
</dbReference>
<keyword evidence="3" id="KW-0862">Zinc</keyword>
<evidence type="ECO:0000256" key="3">
    <source>
        <dbReference type="ARBA" id="ARBA00022833"/>
    </source>
</evidence>
<dbReference type="Proteomes" id="UP000215914">
    <property type="component" value="Chromosome 17"/>
</dbReference>
<reference evidence="7" key="3">
    <citation type="submission" date="2020-06" db="EMBL/GenBank/DDBJ databases">
        <title>Helianthus annuus Genome sequencing and assembly Release 2.</title>
        <authorList>
            <person name="Gouzy J."/>
            <person name="Langlade N."/>
            <person name="Munos S."/>
        </authorList>
    </citation>
    <scope>NUCLEOTIDE SEQUENCE</scope>
    <source>
        <tissue evidence="7">Leaves</tissue>
    </source>
</reference>
<dbReference type="PANTHER" id="PTHR45931:SF16">
    <property type="entry name" value="RING_U-BOX SUPERFAMILY PROTEIN"/>
    <property type="match status" value="1"/>
</dbReference>
<dbReference type="CDD" id="cd16454">
    <property type="entry name" value="RING-H2_PA-TM-RING"/>
    <property type="match status" value="1"/>
</dbReference>
<dbReference type="Gene3D" id="3.30.40.10">
    <property type="entry name" value="Zinc/RING finger domain, C3HC4 (zinc finger)"/>
    <property type="match status" value="1"/>
</dbReference>
<evidence type="ECO:0000256" key="4">
    <source>
        <dbReference type="PROSITE-ProRule" id="PRU00175"/>
    </source>
</evidence>
<dbReference type="FunFam" id="3.30.40.10:FF:000468">
    <property type="entry name" value="RING/U-box superfamily protein"/>
    <property type="match status" value="1"/>
</dbReference>
<accession>A0A251RTL0</accession>
<dbReference type="EMBL" id="MNCJ02000332">
    <property type="protein sequence ID" value="KAF5756169.1"/>
    <property type="molecule type" value="Genomic_DNA"/>
</dbReference>
<name>A0A251RTL0_HELAN</name>
<dbReference type="GO" id="GO:0006511">
    <property type="term" value="P:ubiquitin-dependent protein catabolic process"/>
    <property type="evidence" value="ECO:0000318"/>
    <property type="project" value="GO_Central"/>
</dbReference>
<dbReference type="SUPFAM" id="SSF57850">
    <property type="entry name" value="RING/U-box"/>
    <property type="match status" value="1"/>
</dbReference>
<dbReference type="OrthoDB" id="8062037at2759"/>
<dbReference type="PROSITE" id="PS50089">
    <property type="entry name" value="ZF_RING_2"/>
    <property type="match status" value="1"/>
</dbReference>
<dbReference type="InParanoid" id="A0A251RTL0"/>
<sequence>MPTIVYRHSSNMNNYSDNTGYRPIHTLVPYDRDNDVSPMIRVSFITGTVSPMDYFGSEGYVSPFAAPRVRSQPTLPNLARGTTMPRSINPRPRLTSHSDPILMGNQQNIGLEKLRREIYNPRIPRINLYYRDFDARSKPRENEDGKSCVVCLDDFEPREMVTLTPCNHMFHENCIVPWVKSHGQCPVCRFVISERNNENERRQPINNSDLRNDPFARDLVSFIRDMEGRG</sequence>
<keyword evidence="2 4" id="KW-0863">Zinc-finger</keyword>
<evidence type="ECO:0000313" key="7">
    <source>
        <dbReference type="EMBL" id="KAF5756169.1"/>
    </source>
</evidence>
<evidence type="ECO:0000256" key="2">
    <source>
        <dbReference type="ARBA" id="ARBA00022771"/>
    </source>
</evidence>
<reference evidence="7 9" key="1">
    <citation type="journal article" date="2017" name="Nature">
        <title>The sunflower genome provides insights into oil metabolism, flowering and Asterid evolution.</title>
        <authorList>
            <person name="Badouin H."/>
            <person name="Gouzy J."/>
            <person name="Grassa C.J."/>
            <person name="Murat F."/>
            <person name="Staton S.E."/>
            <person name="Cottret L."/>
            <person name="Lelandais-Briere C."/>
            <person name="Owens G.L."/>
            <person name="Carrere S."/>
            <person name="Mayjonade B."/>
            <person name="Legrand L."/>
            <person name="Gill N."/>
            <person name="Kane N.C."/>
            <person name="Bowers J.E."/>
            <person name="Hubner S."/>
            <person name="Bellec A."/>
            <person name="Berard A."/>
            <person name="Berges H."/>
            <person name="Blanchet N."/>
            <person name="Boniface M.C."/>
            <person name="Brunel D."/>
            <person name="Catrice O."/>
            <person name="Chaidir N."/>
            <person name="Claudel C."/>
            <person name="Donnadieu C."/>
            <person name="Faraut T."/>
            <person name="Fievet G."/>
            <person name="Helmstetter N."/>
            <person name="King M."/>
            <person name="Knapp S.J."/>
            <person name="Lai Z."/>
            <person name="Le Paslier M.C."/>
            <person name="Lippi Y."/>
            <person name="Lorenzon L."/>
            <person name="Mandel J.R."/>
            <person name="Marage G."/>
            <person name="Marchand G."/>
            <person name="Marquand E."/>
            <person name="Bret-Mestries E."/>
            <person name="Morien E."/>
            <person name="Nambeesan S."/>
            <person name="Nguyen T."/>
            <person name="Pegot-Espagnet P."/>
            <person name="Pouilly N."/>
            <person name="Raftis F."/>
            <person name="Sallet E."/>
            <person name="Schiex T."/>
            <person name="Thomas J."/>
            <person name="Vandecasteele C."/>
            <person name="Vares D."/>
            <person name="Vear F."/>
            <person name="Vautrin S."/>
            <person name="Crespi M."/>
            <person name="Mangin B."/>
            <person name="Burke J.M."/>
            <person name="Salse J."/>
            <person name="Munos S."/>
            <person name="Vincourt P."/>
            <person name="Rieseberg L.H."/>
            <person name="Langlade N.B."/>
        </authorList>
    </citation>
    <scope>NUCLEOTIDE SEQUENCE [LARGE SCALE GENOMIC DNA]</scope>
    <source>
        <strain evidence="9">cv. SF193</strain>
        <tissue evidence="7">Leaves</tissue>
    </source>
</reference>
<keyword evidence="9" id="KW-1185">Reference proteome</keyword>
<evidence type="ECO:0000259" key="6">
    <source>
        <dbReference type="PROSITE" id="PS50089"/>
    </source>
</evidence>
<dbReference type="PANTHER" id="PTHR45931">
    <property type="entry name" value="SI:CH211-59O9.10"/>
    <property type="match status" value="1"/>
</dbReference>
<dbReference type="GO" id="GO:0061630">
    <property type="term" value="F:ubiquitin protein ligase activity"/>
    <property type="evidence" value="ECO:0000318"/>
    <property type="project" value="GO_Central"/>
</dbReference>
<dbReference type="GO" id="GO:0008270">
    <property type="term" value="F:zinc ion binding"/>
    <property type="evidence" value="ECO:0007669"/>
    <property type="project" value="UniProtKB-KW"/>
</dbReference>
<dbReference type="OMA" id="NCIVPWV"/>
<proteinExistence type="predicted"/>
<dbReference type="Pfam" id="PF13639">
    <property type="entry name" value="zf-RING_2"/>
    <property type="match status" value="1"/>
</dbReference>
<evidence type="ECO:0000256" key="1">
    <source>
        <dbReference type="ARBA" id="ARBA00022723"/>
    </source>
</evidence>
<organism evidence="8 9">
    <name type="scientific">Helianthus annuus</name>
    <name type="common">Common sunflower</name>
    <dbReference type="NCBI Taxonomy" id="4232"/>
    <lineage>
        <taxon>Eukaryota</taxon>
        <taxon>Viridiplantae</taxon>
        <taxon>Streptophyta</taxon>
        <taxon>Embryophyta</taxon>
        <taxon>Tracheophyta</taxon>
        <taxon>Spermatophyta</taxon>
        <taxon>Magnoliopsida</taxon>
        <taxon>eudicotyledons</taxon>
        <taxon>Gunneridae</taxon>
        <taxon>Pentapetalae</taxon>
        <taxon>asterids</taxon>
        <taxon>campanulids</taxon>
        <taxon>Asterales</taxon>
        <taxon>Asteraceae</taxon>
        <taxon>Asteroideae</taxon>
        <taxon>Heliantheae alliance</taxon>
        <taxon>Heliantheae</taxon>
        <taxon>Helianthus</taxon>
    </lineage>
</organism>
<protein>
    <submittedName>
        <fullName evidence="8">Putative zinc finger, RING/FYVE/PHD-type</fullName>
    </submittedName>
    <submittedName>
        <fullName evidence="7">Transcription factor C2H2 family</fullName>
    </submittedName>
</protein>
<keyword evidence="1" id="KW-0479">Metal-binding</keyword>
<dbReference type="Gramene" id="mRNA:HanXRQr2_Chr17g0811481">
    <property type="protein sequence ID" value="mRNA:HanXRQr2_Chr17g0811481"/>
    <property type="gene ID" value="HanXRQr2_Chr17g0811481"/>
</dbReference>
<dbReference type="STRING" id="4232.A0A251RTL0"/>
<evidence type="ECO:0000256" key="5">
    <source>
        <dbReference type="SAM" id="MobiDB-lite"/>
    </source>
</evidence>
<dbReference type="InterPro" id="IPR001841">
    <property type="entry name" value="Znf_RING"/>
</dbReference>
<dbReference type="InterPro" id="IPR051834">
    <property type="entry name" value="RING_finger_E3_ligase"/>
</dbReference>
<evidence type="ECO:0000313" key="9">
    <source>
        <dbReference type="Proteomes" id="UP000215914"/>
    </source>
</evidence>
<gene>
    <name evidence="8" type="ORF">HannXRQ_Chr17g0559201</name>
    <name evidence="7" type="ORF">HanXRQr2_Chr17g0811481</name>
</gene>
<reference evidence="8" key="2">
    <citation type="submission" date="2017-02" db="EMBL/GenBank/DDBJ databases">
        <title>Sunflower complete genome.</title>
        <authorList>
            <person name="Langlade N."/>
            <person name="Munos S."/>
        </authorList>
    </citation>
    <scope>NUCLEOTIDE SEQUENCE [LARGE SCALE GENOMIC DNA]</scope>
    <source>
        <tissue evidence="8">Leaves</tissue>
    </source>
</reference>